<gene>
    <name evidence="8" type="ORF">SAMN06295910_2736</name>
</gene>
<dbReference type="Gene3D" id="1.10.8.870">
    <property type="entry name" value="Alpha-glycerophosphate oxidase, cap domain"/>
    <property type="match status" value="1"/>
</dbReference>
<dbReference type="GO" id="GO:0004368">
    <property type="term" value="F:glycerol-3-phosphate dehydrogenase (quinone) activity"/>
    <property type="evidence" value="ECO:0007669"/>
    <property type="project" value="InterPro"/>
</dbReference>
<dbReference type="InterPro" id="IPR031656">
    <property type="entry name" value="DAO_C"/>
</dbReference>
<dbReference type="SUPFAM" id="SSF51905">
    <property type="entry name" value="FAD/NAD(P)-binding domain"/>
    <property type="match status" value="1"/>
</dbReference>
<dbReference type="InterPro" id="IPR006076">
    <property type="entry name" value="FAD-dep_OxRdtase"/>
</dbReference>
<dbReference type="NCBIfam" id="NF008899">
    <property type="entry name" value="PRK12266.1"/>
    <property type="match status" value="1"/>
</dbReference>
<comment type="cofactor">
    <cofactor evidence="1">
        <name>FAD</name>
        <dbReference type="ChEBI" id="CHEBI:57692"/>
    </cofactor>
</comment>
<dbReference type="Pfam" id="PF16901">
    <property type="entry name" value="DAO_C"/>
    <property type="match status" value="1"/>
</dbReference>
<reference evidence="9" key="1">
    <citation type="submission" date="2017-04" db="EMBL/GenBank/DDBJ databases">
        <authorList>
            <person name="Varghese N."/>
            <person name="Submissions S."/>
        </authorList>
    </citation>
    <scope>NUCLEOTIDE SEQUENCE [LARGE SCALE GENOMIC DNA]</scope>
    <source>
        <strain evidence="9">Dd16</strain>
    </source>
</reference>
<dbReference type="Gene3D" id="3.30.9.10">
    <property type="entry name" value="D-Amino Acid Oxidase, subunit A, domain 2"/>
    <property type="match status" value="1"/>
</dbReference>
<keyword evidence="5" id="KW-0560">Oxidoreductase</keyword>
<dbReference type="PANTHER" id="PTHR11985:SF15">
    <property type="entry name" value="GLYCEROL-3-PHOSPHATE DEHYDROGENASE, MITOCHONDRIAL"/>
    <property type="match status" value="1"/>
</dbReference>
<feature type="domain" description="FAD dependent oxidoreductase" evidence="6">
    <location>
        <begin position="4"/>
        <end position="349"/>
    </location>
</feature>
<dbReference type="Gene3D" id="3.50.50.60">
    <property type="entry name" value="FAD/NAD(P)-binding domain"/>
    <property type="match status" value="1"/>
</dbReference>
<name>A0A1X7H3M7_9SPHN</name>
<proteinExistence type="inferred from homology"/>
<dbReference type="GO" id="GO:0046168">
    <property type="term" value="P:glycerol-3-phosphate catabolic process"/>
    <property type="evidence" value="ECO:0007669"/>
    <property type="project" value="TreeGrafter"/>
</dbReference>
<dbReference type="Pfam" id="PF01266">
    <property type="entry name" value="DAO"/>
    <property type="match status" value="1"/>
</dbReference>
<dbReference type="InterPro" id="IPR038299">
    <property type="entry name" value="DAO_C_sf"/>
</dbReference>
<keyword evidence="3" id="KW-0285">Flavoprotein</keyword>
<evidence type="ECO:0000256" key="3">
    <source>
        <dbReference type="ARBA" id="ARBA00022630"/>
    </source>
</evidence>
<evidence type="ECO:0000256" key="4">
    <source>
        <dbReference type="ARBA" id="ARBA00022827"/>
    </source>
</evidence>
<dbReference type="Proteomes" id="UP000192934">
    <property type="component" value="Chromosome I"/>
</dbReference>
<dbReference type="PANTHER" id="PTHR11985">
    <property type="entry name" value="GLYCEROL-3-PHOSPHATE DEHYDROGENASE"/>
    <property type="match status" value="1"/>
</dbReference>
<evidence type="ECO:0000313" key="8">
    <source>
        <dbReference type="EMBL" id="SMF78668.1"/>
    </source>
</evidence>
<evidence type="ECO:0000256" key="2">
    <source>
        <dbReference type="ARBA" id="ARBA00007330"/>
    </source>
</evidence>
<evidence type="ECO:0000259" key="7">
    <source>
        <dbReference type="Pfam" id="PF16901"/>
    </source>
</evidence>
<comment type="similarity">
    <text evidence="2">Belongs to the FAD-dependent glycerol-3-phosphate dehydrogenase family.</text>
</comment>
<evidence type="ECO:0000259" key="6">
    <source>
        <dbReference type="Pfam" id="PF01266"/>
    </source>
</evidence>
<dbReference type="InterPro" id="IPR036188">
    <property type="entry name" value="FAD/NAD-bd_sf"/>
</dbReference>
<dbReference type="RefSeq" id="WP_085219256.1">
    <property type="nucleotide sequence ID" value="NZ_LT840185.1"/>
</dbReference>
<dbReference type="STRING" id="941907.SAMN06295910_2736"/>
<keyword evidence="4" id="KW-0274">FAD</keyword>
<dbReference type="EMBL" id="LT840185">
    <property type="protein sequence ID" value="SMF78668.1"/>
    <property type="molecule type" value="Genomic_DNA"/>
</dbReference>
<dbReference type="OrthoDB" id="9766796at2"/>
<evidence type="ECO:0000256" key="1">
    <source>
        <dbReference type="ARBA" id="ARBA00001974"/>
    </source>
</evidence>
<evidence type="ECO:0000256" key="5">
    <source>
        <dbReference type="ARBA" id="ARBA00023002"/>
    </source>
</evidence>
<dbReference type="Gene3D" id="6.10.250.1890">
    <property type="match status" value="1"/>
</dbReference>
<organism evidence="8 9">
    <name type="scientific">Allosphingosinicella indica</name>
    <dbReference type="NCBI Taxonomy" id="941907"/>
    <lineage>
        <taxon>Bacteria</taxon>
        <taxon>Pseudomonadati</taxon>
        <taxon>Pseudomonadota</taxon>
        <taxon>Alphaproteobacteria</taxon>
        <taxon>Sphingomonadales</taxon>
        <taxon>Sphingomonadaceae</taxon>
        <taxon>Allosphingosinicella</taxon>
    </lineage>
</organism>
<sequence length="476" mass="51455">MSYDLLVIGGGINGTAIARDAAGRGLATLLVERDDLAAHTSSASSKLIHGGLRYLEQFAFRLVHESLQERAVLLQTAPHIVRPLRFVLPVARGMRPWWMIRAGLMLYDLLAHGSSLPRTRTVRDPALTAPLAKAAHAFAYWDAWVDDARLVALNALDARERGAEIAIRTALVSAARDGDAWSAKLSDGRTVRAAAIVNAAGPWVAEVLGQRLAESAESKVRLVKGSHIVVPRLFDGDHAYILQQPDGRVVFAIAYERDFTLVGTTDVPVEAPDDTAPSADEERYLCEAVDRYFRRAVTPSDIVWRYAGIRALHDDGAADAKAVTRDYHLELDADPGPKLLSVFGGKITTARALAEEALETLGVVAPAWTADAPLPGGDFADFAALDAATAARYPWLGDTQRRRLLRAYGTRVETLIGGAHSLGGDFGAGLSAAEIAYLRTHEFARDAEDVLWRRTKCGLHMTAAQREAVATFLTGA</sequence>
<feature type="domain" description="Alpha-glycerophosphate oxidase C-terminal" evidence="7">
    <location>
        <begin position="369"/>
        <end position="470"/>
    </location>
</feature>
<dbReference type="AlphaFoldDB" id="A0A1X7H3M7"/>
<dbReference type="PRINTS" id="PR01001">
    <property type="entry name" value="FADG3PDH"/>
</dbReference>
<dbReference type="InterPro" id="IPR000447">
    <property type="entry name" value="G3P_DH_FAD-dep"/>
</dbReference>
<keyword evidence="9" id="KW-1185">Reference proteome</keyword>
<dbReference type="NCBIfam" id="NF009906">
    <property type="entry name" value="PRK13369.1"/>
    <property type="match status" value="1"/>
</dbReference>
<accession>A0A1X7H3M7</accession>
<protein>
    <submittedName>
        <fullName evidence="8">Homodimeric glycerol 3-phosphate dehydrogenase (Quinone)</fullName>
    </submittedName>
</protein>
<evidence type="ECO:0000313" key="9">
    <source>
        <dbReference type="Proteomes" id="UP000192934"/>
    </source>
</evidence>